<keyword evidence="2" id="KW-1185">Reference proteome</keyword>
<proteinExistence type="predicted"/>
<dbReference type="GeneID" id="20327663"/>
<dbReference type="KEGG" id="ovi:T265_13496"/>
<accession>A0A074ZP54</accession>
<evidence type="ECO:0000313" key="2">
    <source>
        <dbReference type="Proteomes" id="UP000054324"/>
    </source>
</evidence>
<reference evidence="1 2" key="1">
    <citation type="submission" date="2013-11" db="EMBL/GenBank/DDBJ databases">
        <title>Opisthorchis viverrini - life in the bile duct.</title>
        <authorList>
            <person name="Young N.D."/>
            <person name="Nagarajan N."/>
            <person name="Lin S.J."/>
            <person name="Korhonen P.K."/>
            <person name="Jex A.R."/>
            <person name="Hall R.S."/>
            <person name="Safavi-Hemami H."/>
            <person name="Kaewkong W."/>
            <person name="Bertrand D."/>
            <person name="Gao S."/>
            <person name="Seet Q."/>
            <person name="Wongkham S."/>
            <person name="Teh B.T."/>
            <person name="Wongkham C."/>
            <person name="Intapan P.M."/>
            <person name="Maleewong W."/>
            <person name="Yang X."/>
            <person name="Hu M."/>
            <person name="Wang Z."/>
            <person name="Hofmann A."/>
            <person name="Sternberg P.W."/>
            <person name="Tan P."/>
            <person name="Wang J."/>
            <person name="Gasser R.B."/>
        </authorList>
    </citation>
    <scope>NUCLEOTIDE SEQUENCE [LARGE SCALE GENOMIC DNA]</scope>
</reference>
<protein>
    <submittedName>
        <fullName evidence="1">Uncharacterized protein</fullName>
    </submittedName>
</protein>
<dbReference type="RefSeq" id="XP_009167375.1">
    <property type="nucleotide sequence ID" value="XM_009169111.1"/>
</dbReference>
<dbReference type="AlphaFoldDB" id="A0A074ZP54"/>
<dbReference type="EMBL" id="KL596689">
    <property type="protein sequence ID" value="KER28906.1"/>
    <property type="molecule type" value="Genomic_DNA"/>
</dbReference>
<evidence type="ECO:0000313" key="1">
    <source>
        <dbReference type="EMBL" id="KER28906.1"/>
    </source>
</evidence>
<gene>
    <name evidence="1" type="ORF">T265_13496</name>
</gene>
<name>A0A074ZP54_OPIVI</name>
<dbReference type="Proteomes" id="UP000054324">
    <property type="component" value="Unassembled WGS sequence"/>
</dbReference>
<dbReference type="CTD" id="20327663"/>
<sequence>MSFTYSLYSAGHKYDCSFQAGTILEESVVRLEYLSVVPEVDYPDELQNKFHHFAHYVAEVNVHVPARRQAVAKCVDWTGTQLLPCNFAFVEGMTEHQVEILCRYEQYYLQDPWIDLTWTQRAEKNCLVQELRNTVLHRAIGIRFVPNTTNESLDCTRLPHFTYDGFNGNYSANDEFQHFLAEENGR</sequence>
<organism evidence="1 2">
    <name type="scientific">Opisthorchis viverrini</name>
    <name type="common">Southeast Asian liver fluke</name>
    <dbReference type="NCBI Taxonomy" id="6198"/>
    <lineage>
        <taxon>Eukaryota</taxon>
        <taxon>Metazoa</taxon>
        <taxon>Spiralia</taxon>
        <taxon>Lophotrochozoa</taxon>
        <taxon>Platyhelminthes</taxon>
        <taxon>Trematoda</taxon>
        <taxon>Digenea</taxon>
        <taxon>Opisthorchiida</taxon>
        <taxon>Opisthorchiata</taxon>
        <taxon>Opisthorchiidae</taxon>
        <taxon>Opisthorchis</taxon>
    </lineage>
</organism>